<name>A0A1Y2B861_9TREE</name>
<proteinExistence type="predicted"/>
<gene>
    <name evidence="2" type="ORF">BCR39DRAFT_102113</name>
</gene>
<dbReference type="Proteomes" id="UP000193986">
    <property type="component" value="Unassembled WGS sequence"/>
</dbReference>
<feature type="region of interest" description="Disordered" evidence="1">
    <location>
        <begin position="1"/>
        <end position="39"/>
    </location>
</feature>
<sequence length="198" mass="21221">MPTMSERPHLIINPCYPGTPPPPSYPSTFSSPTSYTSSPSIMIPSKGREVFMGGLVNHAEPDSPLDEKRAMSIEVPGIVLTEPETHHPRTPSPPPKQILLLSPTSLALPLDSTTSSLNNNTTSLSCPPCYFSSTLSNPRPVSPAFLALINGHHHRKSPGLGPMTFRSVALLVVVAVCSWHLWATLDIGAVVDDVVEAL</sequence>
<dbReference type="AlphaFoldDB" id="A0A1Y2B861"/>
<protein>
    <submittedName>
        <fullName evidence="2">Uncharacterized protein</fullName>
    </submittedName>
</protein>
<feature type="compositionally biased region" description="Low complexity" evidence="1">
    <location>
        <begin position="26"/>
        <end position="39"/>
    </location>
</feature>
<keyword evidence="3" id="KW-1185">Reference proteome</keyword>
<evidence type="ECO:0000313" key="3">
    <source>
        <dbReference type="Proteomes" id="UP000193986"/>
    </source>
</evidence>
<dbReference type="OrthoDB" id="2596875at2759"/>
<evidence type="ECO:0000256" key="1">
    <source>
        <dbReference type="SAM" id="MobiDB-lite"/>
    </source>
</evidence>
<evidence type="ECO:0000313" key="2">
    <source>
        <dbReference type="EMBL" id="ORY31021.1"/>
    </source>
</evidence>
<reference evidence="2 3" key="1">
    <citation type="submission" date="2016-07" db="EMBL/GenBank/DDBJ databases">
        <title>Pervasive Adenine N6-methylation of Active Genes in Fungi.</title>
        <authorList>
            <consortium name="DOE Joint Genome Institute"/>
            <person name="Mondo S.J."/>
            <person name="Dannebaum R.O."/>
            <person name="Kuo R.C."/>
            <person name="Labutti K."/>
            <person name="Haridas S."/>
            <person name="Kuo A."/>
            <person name="Salamov A."/>
            <person name="Ahrendt S.R."/>
            <person name="Lipzen A."/>
            <person name="Sullivan W."/>
            <person name="Andreopoulos W.B."/>
            <person name="Clum A."/>
            <person name="Lindquist E."/>
            <person name="Daum C."/>
            <person name="Ramamoorthy G.K."/>
            <person name="Gryganskyi A."/>
            <person name="Culley D."/>
            <person name="Magnuson J.K."/>
            <person name="James T.Y."/>
            <person name="O'Malley M.A."/>
            <person name="Stajich J.E."/>
            <person name="Spatafora J.W."/>
            <person name="Visel A."/>
            <person name="Grigoriev I.V."/>
        </authorList>
    </citation>
    <scope>NUCLEOTIDE SEQUENCE [LARGE SCALE GENOMIC DNA]</scope>
    <source>
        <strain evidence="2 3">68-887.2</strain>
    </source>
</reference>
<dbReference type="EMBL" id="MCFC01000017">
    <property type="protein sequence ID" value="ORY31021.1"/>
    <property type="molecule type" value="Genomic_DNA"/>
</dbReference>
<organism evidence="2 3">
    <name type="scientific">Naematelia encephala</name>
    <dbReference type="NCBI Taxonomy" id="71784"/>
    <lineage>
        <taxon>Eukaryota</taxon>
        <taxon>Fungi</taxon>
        <taxon>Dikarya</taxon>
        <taxon>Basidiomycota</taxon>
        <taxon>Agaricomycotina</taxon>
        <taxon>Tremellomycetes</taxon>
        <taxon>Tremellales</taxon>
        <taxon>Naemateliaceae</taxon>
        <taxon>Naematelia</taxon>
    </lineage>
</organism>
<dbReference type="InParanoid" id="A0A1Y2B861"/>
<comment type="caution">
    <text evidence="2">The sequence shown here is derived from an EMBL/GenBank/DDBJ whole genome shotgun (WGS) entry which is preliminary data.</text>
</comment>
<accession>A0A1Y2B861</accession>